<dbReference type="EMBL" id="BPVZ01000028">
    <property type="protein sequence ID" value="GKV08292.1"/>
    <property type="molecule type" value="Genomic_DNA"/>
</dbReference>
<accession>A0AAV5J4D6</accession>
<dbReference type="Proteomes" id="UP001054252">
    <property type="component" value="Unassembled WGS sequence"/>
</dbReference>
<evidence type="ECO:0000313" key="1">
    <source>
        <dbReference type="EMBL" id="GKV08292.1"/>
    </source>
</evidence>
<organism evidence="1 2">
    <name type="scientific">Rubroshorea leprosula</name>
    <dbReference type="NCBI Taxonomy" id="152421"/>
    <lineage>
        <taxon>Eukaryota</taxon>
        <taxon>Viridiplantae</taxon>
        <taxon>Streptophyta</taxon>
        <taxon>Embryophyta</taxon>
        <taxon>Tracheophyta</taxon>
        <taxon>Spermatophyta</taxon>
        <taxon>Magnoliopsida</taxon>
        <taxon>eudicotyledons</taxon>
        <taxon>Gunneridae</taxon>
        <taxon>Pentapetalae</taxon>
        <taxon>rosids</taxon>
        <taxon>malvids</taxon>
        <taxon>Malvales</taxon>
        <taxon>Dipterocarpaceae</taxon>
        <taxon>Rubroshorea</taxon>
    </lineage>
</organism>
<reference evidence="1 2" key="1">
    <citation type="journal article" date="2021" name="Commun. Biol.">
        <title>The genome of Shorea leprosula (Dipterocarpaceae) highlights the ecological relevance of drought in aseasonal tropical rainforests.</title>
        <authorList>
            <person name="Ng K.K.S."/>
            <person name="Kobayashi M.J."/>
            <person name="Fawcett J.A."/>
            <person name="Hatakeyama M."/>
            <person name="Paape T."/>
            <person name="Ng C.H."/>
            <person name="Ang C.C."/>
            <person name="Tnah L.H."/>
            <person name="Lee C.T."/>
            <person name="Nishiyama T."/>
            <person name="Sese J."/>
            <person name="O'Brien M.J."/>
            <person name="Copetti D."/>
            <person name="Mohd Noor M.I."/>
            <person name="Ong R.C."/>
            <person name="Putra M."/>
            <person name="Sireger I.Z."/>
            <person name="Indrioko S."/>
            <person name="Kosugi Y."/>
            <person name="Izuno A."/>
            <person name="Isagi Y."/>
            <person name="Lee S.L."/>
            <person name="Shimizu K.K."/>
        </authorList>
    </citation>
    <scope>NUCLEOTIDE SEQUENCE [LARGE SCALE GENOMIC DNA]</scope>
    <source>
        <strain evidence="1">214</strain>
    </source>
</reference>
<gene>
    <name evidence="1" type="ORF">SLEP1_g19947</name>
</gene>
<keyword evidence="2" id="KW-1185">Reference proteome</keyword>
<name>A0AAV5J4D6_9ROSI</name>
<proteinExistence type="predicted"/>
<sequence>MMVAYTKQSFEKDPGNRKPFSNFPVTTNCCYKSFPSLALVTRVLYWAKFMQISGCGSFQPSVLTCPLLLFH</sequence>
<dbReference type="AlphaFoldDB" id="A0AAV5J4D6"/>
<protein>
    <submittedName>
        <fullName evidence="1">Uncharacterized protein</fullName>
    </submittedName>
</protein>
<evidence type="ECO:0000313" key="2">
    <source>
        <dbReference type="Proteomes" id="UP001054252"/>
    </source>
</evidence>
<comment type="caution">
    <text evidence="1">The sequence shown here is derived from an EMBL/GenBank/DDBJ whole genome shotgun (WGS) entry which is preliminary data.</text>
</comment>